<dbReference type="EMBL" id="CP157584">
    <property type="protein sequence ID" value="XBP00176.1"/>
    <property type="molecule type" value="Genomic_DNA"/>
</dbReference>
<dbReference type="KEGG" id="achh:ABFG95_06785"/>
<gene>
    <name evidence="1" type="ORF">ABFG95_06785</name>
    <name evidence="2" type="ORF">ABFG95_11890</name>
</gene>
<proteinExistence type="predicted"/>
<sequence>MQTFKDTETGQYWQVDDDVIVDDTSGAYAFYTAGGERLALPESLVPADIADMPAPNLSRSQPPPVTRYQLREAMRLTPWARDGAPAWTLFDAFDELLKRPTTPEYYRRAWDELVEFEVESATIRAAADALGMTQDQRLDLFELAAVLRA</sequence>
<evidence type="ECO:0000313" key="2">
    <source>
        <dbReference type="EMBL" id="XBP01142.1"/>
    </source>
</evidence>
<protein>
    <submittedName>
        <fullName evidence="1">Uncharacterized protein</fullName>
    </submittedName>
</protein>
<evidence type="ECO:0000313" key="1">
    <source>
        <dbReference type="EMBL" id="XBP00176.1"/>
    </source>
</evidence>
<reference evidence="1" key="1">
    <citation type="submission" date="2024-05" db="EMBL/GenBank/DDBJ databases">
        <title>Transcriptome analysis of the degradation process of organic nitrogen by two heterotrophic nitrifying and aerobic denitrifying bacteria, Achromobacter sp. HNDS-1 and Enterobacter sp. HNDS-6.</title>
        <authorList>
            <person name="Huang Y."/>
        </authorList>
    </citation>
    <scope>NUCLEOTIDE SEQUENCE</scope>
    <source>
        <strain evidence="1">HNDS-1</strain>
    </source>
</reference>
<organism evidence="1">
    <name type="scientific">Achromobacter sp. HNDS-1</name>
    <dbReference type="NCBI Taxonomy" id="3151598"/>
    <lineage>
        <taxon>Bacteria</taxon>
        <taxon>Pseudomonadati</taxon>
        <taxon>Pseudomonadota</taxon>
        <taxon>Betaproteobacteria</taxon>
        <taxon>Burkholderiales</taxon>
        <taxon>Alcaligenaceae</taxon>
        <taxon>Achromobacter</taxon>
    </lineage>
</organism>
<dbReference type="KEGG" id="achh:ABFG95_11890"/>
<dbReference type="EMBL" id="CP157584">
    <property type="protein sequence ID" value="XBP01142.1"/>
    <property type="molecule type" value="Genomic_DNA"/>
</dbReference>
<accession>A0AAU7LE42</accession>
<dbReference type="RefSeq" id="WP_348995645.1">
    <property type="nucleotide sequence ID" value="NZ_CP157584.1"/>
</dbReference>
<name>A0AAU7LE42_9BURK</name>
<dbReference type="AlphaFoldDB" id="A0AAU7LE42"/>